<reference evidence="1 2" key="1">
    <citation type="submission" date="2021-04" db="EMBL/GenBank/DDBJ databases">
        <authorList>
            <person name="Pira H."/>
            <person name="Risdian C."/>
            <person name="Wink J."/>
        </authorList>
    </citation>
    <scope>NUCLEOTIDE SEQUENCE [LARGE SCALE GENOMIC DNA]</scope>
    <source>
        <strain evidence="1 2">WHA3</strain>
    </source>
</reference>
<organism evidence="1 2">
    <name type="scientific">Pacificimonas pallii</name>
    <dbReference type="NCBI Taxonomy" id="2827236"/>
    <lineage>
        <taxon>Bacteria</taxon>
        <taxon>Pseudomonadati</taxon>
        <taxon>Pseudomonadota</taxon>
        <taxon>Alphaproteobacteria</taxon>
        <taxon>Sphingomonadales</taxon>
        <taxon>Sphingosinicellaceae</taxon>
        <taxon>Pacificimonas</taxon>
    </lineage>
</organism>
<comment type="caution">
    <text evidence="1">The sequence shown here is derived from an EMBL/GenBank/DDBJ whole genome shotgun (WGS) entry which is preliminary data.</text>
</comment>
<dbReference type="Pfam" id="PF14014">
    <property type="entry name" value="DUF4230"/>
    <property type="match status" value="1"/>
</dbReference>
<name>A0ABS6SC34_9SPHN</name>
<accession>A0ABS6SC34</accession>
<proteinExistence type="predicted"/>
<dbReference type="InterPro" id="IPR025324">
    <property type="entry name" value="DUF4230"/>
</dbReference>
<sequence length="209" mass="22286">MAAGGLMRALLALVVGLVVGAAALWFVIEDRDTGPDIETIAAASLEAVRAQNRLTVFAGRFTVAVTSRAERLGFSAEKTMIVPATVRYEIDYAKLRAEDVRWDAATNTMQVDLPPLEISEAEIDLTQVREYGEGSVLMTLGNAEDVLDAANRQKVSAAVRAEAGVPLMLDLARKSARDAVARGFRIPLEAAGISARVNVRFPDEAGSGS</sequence>
<evidence type="ECO:0000313" key="1">
    <source>
        <dbReference type="EMBL" id="MBV7255925.1"/>
    </source>
</evidence>
<dbReference type="EMBL" id="JAGSPA010000001">
    <property type="protein sequence ID" value="MBV7255925.1"/>
    <property type="molecule type" value="Genomic_DNA"/>
</dbReference>
<dbReference type="Proteomes" id="UP000722336">
    <property type="component" value="Unassembled WGS sequence"/>
</dbReference>
<keyword evidence="2" id="KW-1185">Reference proteome</keyword>
<evidence type="ECO:0000313" key="2">
    <source>
        <dbReference type="Proteomes" id="UP000722336"/>
    </source>
</evidence>
<protein>
    <submittedName>
        <fullName evidence="1">DUF4230 domain-containing protein</fullName>
    </submittedName>
</protein>
<gene>
    <name evidence="1" type="ORF">KCG44_03910</name>
</gene>